<feature type="domain" description="GAF" evidence="2">
    <location>
        <begin position="209"/>
        <end position="309"/>
    </location>
</feature>
<gene>
    <name evidence="3" type="ORF">E8L03_14045</name>
</gene>
<evidence type="ECO:0000256" key="1">
    <source>
        <dbReference type="SAM" id="Phobius"/>
    </source>
</evidence>
<sequence>MRSLHEGIKERYENAKHHVVRFASNIQTIKLVAQIAITIVSPIVFSLYVGQLITADLKVENISVWWTISFGLVLGVHIASAVFLYFIAEYNTAKDFAFYEKALTKVNYYERYHEEVSNFHMALRKVNLNAKSLSLRLVSVEDLKSDKTYLDTLLDPIKPCLCEIFNYNRSAHMNFAVFLANEEERKLECVYRYRSMKLERIKKDMPSRSWPYGVGHVGACFVDGDPIAIDDLTTFGYYSKNKKDDDDKFYRAAMSVPLCQTTALALSDGYKDDIKPVGVIILTSSHPGQFTKYHLAMLELLKNQVEMVISNETVQG</sequence>
<dbReference type="SUPFAM" id="SSF55781">
    <property type="entry name" value="GAF domain-like"/>
    <property type="match status" value="1"/>
</dbReference>
<evidence type="ECO:0000259" key="2">
    <source>
        <dbReference type="Pfam" id="PF01590"/>
    </source>
</evidence>
<dbReference type="InterPro" id="IPR003018">
    <property type="entry name" value="GAF"/>
</dbReference>
<evidence type="ECO:0000313" key="3">
    <source>
        <dbReference type="EMBL" id="QJT09985.1"/>
    </source>
</evidence>
<dbReference type="Pfam" id="PF01590">
    <property type="entry name" value="GAF"/>
    <property type="match status" value="1"/>
</dbReference>
<organism evidence="3 4">
    <name type="scientific">Oceanidesulfovibrio marinus</name>
    <dbReference type="NCBI Taxonomy" id="370038"/>
    <lineage>
        <taxon>Bacteria</taxon>
        <taxon>Pseudomonadati</taxon>
        <taxon>Thermodesulfobacteriota</taxon>
        <taxon>Desulfovibrionia</taxon>
        <taxon>Desulfovibrionales</taxon>
        <taxon>Desulfovibrionaceae</taxon>
        <taxon>Oceanidesulfovibrio</taxon>
    </lineage>
</organism>
<accession>A0ABX6NK19</accession>
<keyword evidence="4" id="KW-1185">Reference proteome</keyword>
<keyword evidence="1" id="KW-1133">Transmembrane helix</keyword>
<dbReference type="Gene3D" id="3.30.450.40">
    <property type="match status" value="1"/>
</dbReference>
<feature type="transmembrane region" description="Helical" evidence="1">
    <location>
        <begin position="65"/>
        <end position="88"/>
    </location>
</feature>
<keyword evidence="1" id="KW-0812">Transmembrane</keyword>
<dbReference type="Proteomes" id="UP000503251">
    <property type="component" value="Chromosome"/>
</dbReference>
<feature type="transmembrane region" description="Helical" evidence="1">
    <location>
        <begin position="31"/>
        <end position="53"/>
    </location>
</feature>
<dbReference type="EMBL" id="CP039543">
    <property type="protein sequence ID" value="QJT09985.1"/>
    <property type="molecule type" value="Genomic_DNA"/>
</dbReference>
<proteinExistence type="predicted"/>
<dbReference type="RefSeq" id="WP_171267688.1">
    <property type="nucleotide sequence ID" value="NZ_CP039543.1"/>
</dbReference>
<protein>
    <submittedName>
        <fullName evidence="3">GAF domain-containing protein</fullName>
    </submittedName>
</protein>
<evidence type="ECO:0000313" key="4">
    <source>
        <dbReference type="Proteomes" id="UP000503251"/>
    </source>
</evidence>
<keyword evidence="1" id="KW-0472">Membrane</keyword>
<reference evidence="3 4" key="1">
    <citation type="submission" date="2019-04" db="EMBL/GenBank/DDBJ databases">
        <title>Isolation and culture of sulfate reducing bacteria from the cold seep of the South China Sea.</title>
        <authorList>
            <person name="Sun C."/>
            <person name="Liu R."/>
        </authorList>
    </citation>
    <scope>NUCLEOTIDE SEQUENCE [LARGE SCALE GENOMIC DNA]</scope>
    <source>
        <strain evidence="3 4">CS1</strain>
    </source>
</reference>
<dbReference type="InterPro" id="IPR029016">
    <property type="entry name" value="GAF-like_dom_sf"/>
</dbReference>
<name>A0ABX6NK19_9BACT</name>